<reference evidence="2 3" key="1">
    <citation type="submission" date="2017-09" db="EMBL/GenBank/DDBJ databases">
        <title>The diverse metabolic capabilities of V. boronicumulans make it an excellent choice for continued studies on novel biodegradation.</title>
        <authorList>
            <person name="Sun S."/>
        </authorList>
    </citation>
    <scope>NUCLEOTIDE SEQUENCE [LARGE SCALE GENOMIC DNA]</scope>
    <source>
        <strain evidence="2 3">J1</strain>
    </source>
</reference>
<dbReference type="InterPro" id="IPR056906">
    <property type="entry name" value="ORF2/G2P_dom"/>
</dbReference>
<protein>
    <recommendedName>
        <fullName evidence="1">Replication-associated protein ORF2/G2P domain-containing protein</fullName>
    </recommendedName>
</protein>
<evidence type="ECO:0000313" key="3">
    <source>
        <dbReference type="Proteomes" id="UP000217154"/>
    </source>
</evidence>
<evidence type="ECO:0000313" key="2">
    <source>
        <dbReference type="EMBL" id="ATA55162.1"/>
    </source>
</evidence>
<proteinExistence type="predicted"/>
<organism evidence="2 3">
    <name type="scientific">Variovorax boronicumulans</name>
    <dbReference type="NCBI Taxonomy" id="436515"/>
    <lineage>
        <taxon>Bacteria</taxon>
        <taxon>Pseudomonadati</taxon>
        <taxon>Pseudomonadota</taxon>
        <taxon>Betaproteobacteria</taxon>
        <taxon>Burkholderiales</taxon>
        <taxon>Comamonadaceae</taxon>
        <taxon>Variovorax</taxon>
    </lineage>
</organism>
<name>A0A250DLM5_9BURK</name>
<dbReference type="KEGG" id="vbo:CKY39_19565"/>
<sequence length="313" mass="35902">MERYVNGIKFEGKVVPDKWVIRTWECNGVMERSATPYVAWSEVYNHGFKADGWEPGDDHVFDGLPGSLRLDAHEQKLALKRAAMDAEEQAERDEAVLRKSAARSKTTARRGIITECFDQMMTITYKQNQPDRTLCKRHFKEWVRRMKRALGGQFRYVAAFEPQERGSMHVHLACHRLATYVSHKGERIKSYELGTRIWRDVVGDLGGLCFLGGKDKFGRPRRHSMSLAKMAAYVSKYILKDYEDVPKHENRFSRSIGVVDVPIESIVVDCEFADLIGLVYEYRQGDSVLALRPGRFNDRLWFCKESSPAAVSA</sequence>
<dbReference type="Proteomes" id="UP000217154">
    <property type="component" value="Chromosome"/>
</dbReference>
<evidence type="ECO:0000259" key="1">
    <source>
        <dbReference type="Pfam" id="PF23343"/>
    </source>
</evidence>
<feature type="domain" description="Replication-associated protein ORF2/G2P" evidence="1">
    <location>
        <begin position="119"/>
        <end position="241"/>
    </location>
</feature>
<dbReference type="Pfam" id="PF23343">
    <property type="entry name" value="REP_ORF2-G2P"/>
    <property type="match status" value="1"/>
</dbReference>
<dbReference type="EMBL" id="CP023284">
    <property type="protein sequence ID" value="ATA55162.1"/>
    <property type="molecule type" value="Genomic_DNA"/>
</dbReference>
<accession>A0A250DLM5</accession>
<dbReference type="AlphaFoldDB" id="A0A250DLM5"/>
<gene>
    <name evidence="2" type="ORF">CKY39_19565</name>
</gene>